<dbReference type="Pfam" id="PF13506">
    <property type="entry name" value="Glyco_transf_21"/>
    <property type="match status" value="1"/>
</dbReference>
<comment type="subcellular location">
    <subcellularLocation>
        <location evidence="1">Membrane</location>
        <topology evidence="1">Multi-pass membrane protein</topology>
    </subcellularLocation>
</comment>
<name>S9S8L9_9RHOB</name>
<dbReference type="GO" id="GO:0006679">
    <property type="term" value="P:glucosylceramide biosynthetic process"/>
    <property type="evidence" value="ECO:0007669"/>
    <property type="project" value="TreeGrafter"/>
</dbReference>
<dbReference type="Proteomes" id="UP000015347">
    <property type="component" value="Unassembled WGS sequence"/>
</dbReference>
<accession>S9S8L9</accession>
<sequence length="377" mass="40705">MTFLTATLLLLVAATFGVHLLSAALAAWRYLRPGAPAPRDDALPFVSLVRPVCGVDAFDEETLRSSFAQDYPRYEIIFCAQDADDPAVPLVRRLIAEHPAVEARLLIGDPAITGNPKLNNLHKGYMAARGDWVAMTDSNLLLPPDYLHRLVATRDLQTGLVTAPPVGIRPGNLWGAVECAFLNSSQARWQLAADSLGMGFAQGKTLFWPRAVLEAGGGLRALGGNLAEDVASTKLVRRQGLKVRLTRRLFAQPIGTRAAAEVWARQLRWSQVRRDGFPLLFTAEIAQGPLLPLAALAALVATGSASAWTLPPLLIAWYGAEIALARVAGWPHGPRDLAAMLIRDALLPAIWAVTWTAKGFSWRGTEMGRQPAPGPAE</sequence>
<dbReference type="EMBL" id="APVH01000020">
    <property type="protein sequence ID" value="EPX82579.1"/>
    <property type="molecule type" value="Genomic_DNA"/>
</dbReference>
<proteinExistence type="predicted"/>
<dbReference type="STRING" id="1123237.Salmuc_00898"/>
<comment type="pathway">
    <text evidence="2">Lipid metabolism; sphingolipid metabolism.</text>
</comment>
<dbReference type="SUPFAM" id="SSF53448">
    <property type="entry name" value="Nucleotide-diphospho-sugar transferases"/>
    <property type="match status" value="1"/>
</dbReference>
<comment type="caution">
    <text evidence="9">The sequence shown here is derived from an EMBL/GenBank/DDBJ whole genome shotgun (WGS) entry which is preliminary data.</text>
</comment>
<keyword evidence="5 9" id="KW-0808">Transferase</keyword>
<dbReference type="PANTHER" id="PTHR12726">
    <property type="entry name" value="CERAMIDE GLUCOSYLTRANSFERASE"/>
    <property type="match status" value="1"/>
</dbReference>
<dbReference type="InterPro" id="IPR025993">
    <property type="entry name" value="Ceramide_glucosylTrfase"/>
</dbReference>
<evidence type="ECO:0000313" key="9">
    <source>
        <dbReference type="EMBL" id="EPX82579.1"/>
    </source>
</evidence>
<dbReference type="HOGENOM" id="CLU_030898_2_1_5"/>
<keyword evidence="8" id="KW-0472">Membrane</keyword>
<reference evidence="10" key="1">
    <citation type="journal article" date="2014" name="Stand. Genomic Sci.">
        <title>Genome sequence of the exopolysaccharide-producing Salipiger mucosus type strain (DSM 16094(T)), a moderately halophilic member of the Roseobacter clade.</title>
        <authorList>
            <person name="Riedel T."/>
            <person name="Spring S."/>
            <person name="Fiebig A."/>
            <person name="Petersen J."/>
            <person name="Kyrpides N.C."/>
            <person name="Goker M."/>
            <person name="Klenk H.P."/>
        </authorList>
    </citation>
    <scope>NUCLEOTIDE SEQUENCE [LARGE SCALE GENOMIC DNA]</scope>
    <source>
        <strain evidence="10">DSM 16094</strain>
    </source>
</reference>
<evidence type="ECO:0000256" key="8">
    <source>
        <dbReference type="ARBA" id="ARBA00023136"/>
    </source>
</evidence>
<evidence type="ECO:0000256" key="2">
    <source>
        <dbReference type="ARBA" id="ARBA00004760"/>
    </source>
</evidence>
<evidence type="ECO:0000256" key="1">
    <source>
        <dbReference type="ARBA" id="ARBA00004141"/>
    </source>
</evidence>
<evidence type="ECO:0000256" key="5">
    <source>
        <dbReference type="ARBA" id="ARBA00022679"/>
    </source>
</evidence>
<evidence type="ECO:0000256" key="6">
    <source>
        <dbReference type="ARBA" id="ARBA00022692"/>
    </source>
</evidence>
<dbReference type="Gene3D" id="3.90.550.10">
    <property type="entry name" value="Spore Coat Polysaccharide Biosynthesis Protein SpsA, Chain A"/>
    <property type="match status" value="1"/>
</dbReference>
<dbReference type="InterPro" id="IPR029044">
    <property type="entry name" value="Nucleotide-diphossugar_trans"/>
</dbReference>
<dbReference type="eggNOG" id="COG1215">
    <property type="taxonomic scope" value="Bacteria"/>
</dbReference>
<dbReference type="GO" id="GO:0008120">
    <property type="term" value="F:ceramide glucosyltransferase activity"/>
    <property type="evidence" value="ECO:0007669"/>
    <property type="project" value="TreeGrafter"/>
</dbReference>
<organism evidence="9 10">
    <name type="scientific">Salipiger mucosus DSM 16094</name>
    <dbReference type="NCBI Taxonomy" id="1123237"/>
    <lineage>
        <taxon>Bacteria</taxon>
        <taxon>Pseudomonadati</taxon>
        <taxon>Pseudomonadota</taxon>
        <taxon>Alphaproteobacteria</taxon>
        <taxon>Rhodobacterales</taxon>
        <taxon>Roseobacteraceae</taxon>
        <taxon>Salipiger</taxon>
    </lineage>
</organism>
<keyword evidence="4" id="KW-0328">Glycosyltransferase</keyword>
<evidence type="ECO:0000256" key="7">
    <source>
        <dbReference type="ARBA" id="ARBA00022989"/>
    </source>
</evidence>
<dbReference type="CDD" id="cd02520">
    <property type="entry name" value="Glucosylceramide_synthase"/>
    <property type="match status" value="1"/>
</dbReference>
<comment type="pathway">
    <text evidence="3">Sphingolipid metabolism.</text>
</comment>
<protein>
    <submittedName>
        <fullName evidence="9">Putative ceramide glucosyltransferase</fullName>
    </submittedName>
</protein>
<gene>
    <name evidence="9" type="ORF">Salmuc_00898</name>
</gene>
<dbReference type="GO" id="GO:0016020">
    <property type="term" value="C:membrane"/>
    <property type="evidence" value="ECO:0007669"/>
    <property type="project" value="UniProtKB-SubCell"/>
</dbReference>
<keyword evidence="6" id="KW-0812">Transmembrane</keyword>
<evidence type="ECO:0000256" key="3">
    <source>
        <dbReference type="ARBA" id="ARBA00004991"/>
    </source>
</evidence>
<dbReference type="PANTHER" id="PTHR12726:SF0">
    <property type="entry name" value="CERAMIDE GLUCOSYLTRANSFERASE"/>
    <property type="match status" value="1"/>
</dbReference>
<dbReference type="AlphaFoldDB" id="S9S8L9"/>
<evidence type="ECO:0000313" key="10">
    <source>
        <dbReference type="Proteomes" id="UP000015347"/>
    </source>
</evidence>
<keyword evidence="10" id="KW-1185">Reference proteome</keyword>
<evidence type="ECO:0000256" key="4">
    <source>
        <dbReference type="ARBA" id="ARBA00022676"/>
    </source>
</evidence>
<dbReference type="OrthoDB" id="9814255at2"/>
<dbReference type="RefSeq" id="WP_020041982.1">
    <property type="nucleotide sequence ID" value="NZ_KE557275.1"/>
</dbReference>
<keyword evidence="7" id="KW-1133">Transmembrane helix</keyword>